<dbReference type="InterPro" id="IPR013324">
    <property type="entry name" value="RNA_pol_sigma_r3/r4-like"/>
</dbReference>
<dbReference type="InterPro" id="IPR013325">
    <property type="entry name" value="RNA_pol_sigma_r2"/>
</dbReference>
<evidence type="ECO:0000256" key="3">
    <source>
        <dbReference type="ARBA" id="ARBA00023082"/>
    </source>
</evidence>
<keyword evidence="2" id="KW-0805">Transcription regulation</keyword>
<dbReference type="Proteomes" id="UP000598820">
    <property type="component" value="Unassembled WGS sequence"/>
</dbReference>
<proteinExistence type="inferred from homology"/>
<dbReference type="AlphaFoldDB" id="A0A926Y0R0"/>
<keyword evidence="5" id="KW-0804">Transcription</keyword>
<accession>A0A926Y0R0</accession>
<dbReference type="GO" id="GO:0003677">
    <property type="term" value="F:DNA binding"/>
    <property type="evidence" value="ECO:0007669"/>
    <property type="project" value="UniProtKB-KW"/>
</dbReference>
<evidence type="ECO:0000256" key="5">
    <source>
        <dbReference type="ARBA" id="ARBA00023163"/>
    </source>
</evidence>
<reference evidence="8" key="1">
    <citation type="submission" date="2020-09" db="EMBL/GenBank/DDBJ databases">
        <authorList>
            <person name="Kim M.K."/>
        </authorList>
    </citation>
    <scope>NUCLEOTIDE SEQUENCE</scope>
    <source>
        <strain evidence="8">BT702</strain>
    </source>
</reference>
<dbReference type="GO" id="GO:0006352">
    <property type="term" value="P:DNA-templated transcription initiation"/>
    <property type="evidence" value="ECO:0007669"/>
    <property type="project" value="InterPro"/>
</dbReference>
<dbReference type="Gene3D" id="1.10.1740.10">
    <property type="match status" value="1"/>
</dbReference>
<feature type="domain" description="RNA polymerase sigma factor 70 region 4 type 2" evidence="7">
    <location>
        <begin position="126"/>
        <end position="178"/>
    </location>
</feature>
<dbReference type="InterPro" id="IPR007627">
    <property type="entry name" value="RNA_pol_sigma70_r2"/>
</dbReference>
<dbReference type="Pfam" id="PF04542">
    <property type="entry name" value="Sigma70_r2"/>
    <property type="match status" value="1"/>
</dbReference>
<evidence type="ECO:0000313" key="8">
    <source>
        <dbReference type="EMBL" id="MBD2704509.1"/>
    </source>
</evidence>
<name>A0A926Y0R0_9BACT</name>
<dbReference type="CDD" id="cd06171">
    <property type="entry name" value="Sigma70_r4"/>
    <property type="match status" value="1"/>
</dbReference>
<keyword evidence="3" id="KW-0731">Sigma factor</keyword>
<dbReference type="SUPFAM" id="SSF88659">
    <property type="entry name" value="Sigma3 and sigma4 domains of RNA polymerase sigma factors"/>
    <property type="match status" value="1"/>
</dbReference>
<organism evidence="8 9">
    <name type="scientific">Spirosoma profusum</name>
    <dbReference type="NCBI Taxonomy" id="2771354"/>
    <lineage>
        <taxon>Bacteria</taxon>
        <taxon>Pseudomonadati</taxon>
        <taxon>Bacteroidota</taxon>
        <taxon>Cytophagia</taxon>
        <taxon>Cytophagales</taxon>
        <taxon>Cytophagaceae</taxon>
        <taxon>Spirosoma</taxon>
    </lineage>
</organism>
<dbReference type="InterPro" id="IPR039425">
    <property type="entry name" value="RNA_pol_sigma-70-like"/>
</dbReference>
<sequence length="184" mass="21940">MKKSKLADKQLIDDFQSVNRFDSFDELYNRYIRKVYRTCLSMTNDTLTAEDYTQDIFIKVFERLHAFHNRSSFSTWLYAITRNHCLDQLRFSKRIPYESLSAYLAAGEPYYVAETDSTELPDYRLQRLTNTINQLPEEELTLFKLRYEQGLSIRDISARCQLTEGNVKVRLKRTRDKLKKLYTT</sequence>
<evidence type="ECO:0000259" key="6">
    <source>
        <dbReference type="Pfam" id="PF04542"/>
    </source>
</evidence>
<dbReference type="GO" id="GO:0016987">
    <property type="term" value="F:sigma factor activity"/>
    <property type="evidence" value="ECO:0007669"/>
    <property type="project" value="UniProtKB-KW"/>
</dbReference>
<keyword evidence="9" id="KW-1185">Reference proteome</keyword>
<dbReference type="EMBL" id="JACWZY010000032">
    <property type="protein sequence ID" value="MBD2704509.1"/>
    <property type="molecule type" value="Genomic_DNA"/>
</dbReference>
<evidence type="ECO:0000256" key="1">
    <source>
        <dbReference type="ARBA" id="ARBA00010641"/>
    </source>
</evidence>
<comment type="similarity">
    <text evidence="1">Belongs to the sigma-70 factor family. ECF subfamily.</text>
</comment>
<dbReference type="RefSeq" id="WP_190891139.1">
    <property type="nucleotide sequence ID" value="NZ_JACWZY010000032.1"/>
</dbReference>
<evidence type="ECO:0000259" key="7">
    <source>
        <dbReference type="Pfam" id="PF08281"/>
    </source>
</evidence>
<protein>
    <submittedName>
        <fullName evidence="8">RNA polymerase sigma factor</fullName>
    </submittedName>
</protein>
<evidence type="ECO:0000313" key="9">
    <source>
        <dbReference type="Proteomes" id="UP000598820"/>
    </source>
</evidence>
<evidence type="ECO:0000256" key="4">
    <source>
        <dbReference type="ARBA" id="ARBA00023125"/>
    </source>
</evidence>
<dbReference type="PANTHER" id="PTHR43133:SF8">
    <property type="entry name" value="RNA POLYMERASE SIGMA FACTOR HI_1459-RELATED"/>
    <property type="match status" value="1"/>
</dbReference>
<comment type="caution">
    <text evidence="8">The sequence shown here is derived from an EMBL/GenBank/DDBJ whole genome shotgun (WGS) entry which is preliminary data.</text>
</comment>
<dbReference type="InterPro" id="IPR013249">
    <property type="entry name" value="RNA_pol_sigma70_r4_t2"/>
</dbReference>
<dbReference type="Pfam" id="PF08281">
    <property type="entry name" value="Sigma70_r4_2"/>
    <property type="match status" value="1"/>
</dbReference>
<gene>
    <name evidence="8" type="ORF">IC229_27965</name>
</gene>
<dbReference type="SUPFAM" id="SSF88946">
    <property type="entry name" value="Sigma2 domain of RNA polymerase sigma factors"/>
    <property type="match status" value="1"/>
</dbReference>
<feature type="domain" description="RNA polymerase sigma-70 region 2" evidence="6">
    <location>
        <begin position="27"/>
        <end position="94"/>
    </location>
</feature>
<dbReference type="NCBIfam" id="TIGR02937">
    <property type="entry name" value="sigma70-ECF"/>
    <property type="match status" value="1"/>
</dbReference>
<evidence type="ECO:0000256" key="2">
    <source>
        <dbReference type="ARBA" id="ARBA00023015"/>
    </source>
</evidence>
<dbReference type="PANTHER" id="PTHR43133">
    <property type="entry name" value="RNA POLYMERASE ECF-TYPE SIGMA FACTO"/>
    <property type="match status" value="1"/>
</dbReference>
<dbReference type="InterPro" id="IPR036388">
    <property type="entry name" value="WH-like_DNA-bd_sf"/>
</dbReference>
<dbReference type="InterPro" id="IPR014284">
    <property type="entry name" value="RNA_pol_sigma-70_dom"/>
</dbReference>
<dbReference type="Gene3D" id="1.10.10.10">
    <property type="entry name" value="Winged helix-like DNA-binding domain superfamily/Winged helix DNA-binding domain"/>
    <property type="match status" value="1"/>
</dbReference>
<keyword evidence="4" id="KW-0238">DNA-binding</keyword>